<comment type="caution">
    <text evidence="1">The sequence shown here is derived from an EMBL/GenBank/DDBJ whole genome shotgun (WGS) entry which is preliminary data.</text>
</comment>
<reference evidence="1" key="1">
    <citation type="journal article" date="2014" name="Front. Microbiol.">
        <title>High frequency of phylogenetically diverse reductive dehalogenase-homologous genes in deep subseafloor sedimentary metagenomes.</title>
        <authorList>
            <person name="Kawai M."/>
            <person name="Futagami T."/>
            <person name="Toyoda A."/>
            <person name="Takaki Y."/>
            <person name="Nishi S."/>
            <person name="Hori S."/>
            <person name="Arai W."/>
            <person name="Tsubouchi T."/>
            <person name="Morono Y."/>
            <person name="Uchiyama I."/>
            <person name="Ito T."/>
            <person name="Fujiyama A."/>
            <person name="Inagaki F."/>
            <person name="Takami H."/>
        </authorList>
    </citation>
    <scope>NUCLEOTIDE SEQUENCE</scope>
    <source>
        <strain evidence="1">Expedition CK06-06</strain>
    </source>
</reference>
<sequence>NTMNTEIPENWGEDPLSEFIEGAHHNCIATFVNYKDLPVMKALKEVDALFRCVLRIPYKPNEEILLPSFVGRSHSAYLSGILLSTAGQVPEAYPAIRLCLENVLYGLFIQDDPTIHEEIPERLKIWLDRGVSDEATKMCRNTFTYGRVRDHLFSRDNVLGEYAAALYQRTITYGAHPNFYAHATTSDLASEGGGNIQYLLPNTSACRLCIQTAVDTGICSLRIYGLILQDRFRSAGIPERIQRIDWKN</sequence>
<protein>
    <submittedName>
        <fullName evidence="1">Uncharacterized protein</fullName>
    </submittedName>
</protein>
<dbReference type="EMBL" id="BARS01015348">
    <property type="protein sequence ID" value="GAF89451.1"/>
    <property type="molecule type" value="Genomic_DNA"/>
</dbReference>
<feature type="non-terminal residue" evidence="1">
    <location>
        <position position="1"/>
    </location>
</feature>
<dbReference type="AlphaFoldDB" id="X0TQH5"/>
<proteinExistence type="predicted"/>
<evidence type="ECO:0000313" key="1">
    <source>
        <dbReference type="EMBL" id="GAF89451.1"/>
    </source>
</evidence>
<accession>X0TQH5</accession>
<name>X0TQH5_9ZZZZ</name>
<gene>
    <name evidence="1" type="ORF">S01H1_25411</name>
</gene>
<organism evidence="1">
    <name type="scientific">marine sediment metagenome</name>
    <dbReference type="NCBI Taxonomy" id="412755"/>
    <lineage>
        <taxon>unclassified sequences</taxon>
        <taxon>metagenomes</taxon>
        <taxon>ecological metagenomes</taxon>
    </lineage>
</organism>